<sequence>MCLLDAVSAWDEQQIHCIARSHLSADNPLRQGGRLDALTAIEYAGQAMAIHGSLLQLKAQGGAETEPFAPAQGYLAGVNQCTLYCEDLSQIEEALEILCQRLMADSKGQLYGFEVKAAGRLLACGRVTVILASPGTDD</sequence>
<evidence type="ECO:0000313" key="1">
    <source>
        <dbReference type="EMBL" id="RRJ85502.1"/>
    </source>
</evidence>
<name>A0A3P3VRT7_9GAMM</name>
<accession>A0A3P3VRT7</accession>
<keyword evidence="2" id="KW-1185">Reference proteome</keyword>
<proteinExistence type="predicted"/>
<dbReference type="InterPro" id="IPR016776">
    <property type="entry name" value="ApeP-like_dehydratase"/>
</dbReference>
<organism evidence="1 2">
    <name type="scientific">Aestuariirhabdus litorea</name>
    <dbReference type="NCBI Taxonomy" id="2528527"/>
    <lineage>
        <taxon>Bacteria</taxon>
        <taxon>Pseudomonadati</taxon>
        <taxon>Pseudomonadota</taxon>
        <taxon>Gammaproteobacteria</taxon>
        <taxon>Oceanospirillales</taxon>
        <taxon>Aestuariirhabdaceae</taxon>
        <taxon>Aestuariirhabdus</taxon>
    </lineage>
</organism>
<dbReference type="InterPro" id="IPR029069">
    <property type="entry name" value="HotDog_dom_sf"/>
</dbReference>
<reference evidence="1 2" key="2">
    <citation type="submission" date="2018-12" db="EMBL/GenBank/DDBJ databases">
        <title>Simiduia agarivorans gen. nov., sp. nov., a marine, agarolytic bacterium isolated from shallow coastal water from Keelung, Taiwan.</title>
        <authorList>
            <person name="Shieh W.Y."/>
        </authorList>
    </citation>
    <scope>NUCLEOTIDE SEQUENCE [LARGE SCALE GENOMIC DNA]</scope>
    <source>
        <strain evidence="1 2">GTF-13</strain>
    </source>
</reference>
<evidence type="ECO:0000313" key="2">
    <source>
        <dbReference type="Proteomes" id="UP000280792"/>
    </source>
</evidence>
<dbReference type="Pfam" id="PF22817">
    <property type="entry name" value="ApeP-like"/>
    <property type="match status" value="1"/>
</dbReference>
<reference evidence="1 2" key="1">
    <citation type="submission" date="2018-08" db="EMBL/GenBank/DDBJ databases">
        <authorList>
            <person name="Khan S.A."/>
        </authorList>
    </citation>
    <scope>NUCLEOTIDE SEQUENCE [LARGE SCALE GENOMIC DNA]</scope>
    <source>
        <strain evidence="1 2">GTF-13</strain>
    </source>
</reference>
<dbReference type="SUPFAM" id="SSF54637">
    <property type="entry name" value="Thioesterase/thiol ester dehydrase-isomerase"/>
    <property type="match status" value="1"/>
</dbReference>
<protein>
    <submittedName>
        <fullName evidence="1">3-hydroxylacyl-ACP dehydratase</fullName>
    </submittedName>
</protein>
<dbReference type="AlphaFoldDB" id="A0A3P3VRT7"/>
<comment type="caution">
    <text evidence="1">The sequence shown here is derived from an EMBL/GenBank/DDBJ whole genome shotgun (WGS) entry which is preliminary data.</text>
</comment>
<dbReference type="EMBL" id="QWEZ01000001">
    <property type="protein sequence ID" value="RRJ85502.1"/>
    <property type="molecule type" value="Genomic_DNA"/>
</dbReference>
<dbReference type="Proteomes" id="UP000280792">
    <property type="component" value="Unassembled WGS sequence"/>
</dbReference>
<gene>
    <name evidence="1" type="ORF">D0544_09245</name>
</gene>